<dbReference type="CDD" id="cd06550">
    <property type="entry name" value="TM_ABC_iron-siderophores_like"/>
    <property type="match status" value="1"/>
</dbReference>
<dbReference type="Proteomes" id="UP000825886">
    <property type="component" value="Chromosome"/>
</dbReference>
<keyword evidence="5 8" id="KW-0812">Transmembrane</keyword>
<keyword evidence="4" id="KW-1003">Cell membrane</keyword>
<sequence>MRPGWVLCGGVLLLIISCFASLMVGALPIAPRVVLAAWLHPDATQIEHLLVQTARLARTLMALTVGACLAVAGVLMQAMTRNPLASPGLFGVNAGAIFFIVLSSVWLGAASLATLVWSGFLGAAVAGGLVFGIGSLGRGSTSPVRILLAGAAITALFLSFTQAMLVINQDGLDSVLFWLAGSVAGRESDLLMPLLPYVVAGLVFSRVLAPHINILVAGDDVARGLGVRTAWIRGLMGVCVIVLAGSAVAIAGNIGFIGLIVPHMARRLCSHDHRWLIPASALLGACLLLWADMVARVAILPQELPLGVMTAVLGAPYFIALVRREARHG</sequence>
<evidence type="ECO:0000256" key="2">
    <source>
        <dbReference type="ARBA" id="ARBA00007935"/>
    </source>
</evidence>
<evidence type="ECO:0000256" key="8">
    <source>
        <dbReference type="SAM" id="Phobius"/>
    </source>
</evidence>
<dbReference type="EMBL" id="CP081864">
    <property type="protein sequence ID" value="QZN97247.1"/>
    <property type="molecule type" value="Genomic_DNA"/>
</dbReference>
<comment type="subcellular location">
    <subcellularLocation>
        <location evidence="1">Cell membrane</location>
        <topology evidence="1">Multi-pass membrane protein</topology>
    </subcellularLocation>
</comment>
<feature type="transmembrane region" description="Helical" evidence="8">
    <location>
        <begin position="115"/>
        <end position="134"/>
    </location>
</feature>
<evidence type="ECO:0000313" key="10">
    <source>
        <dbReference type="Proteomes" id="UP000825886"/>
    </source>
</evidence>
<protein>
    <submittedName>
        <fullName evidence="9">Iron ABC transporter permease</fullName>
    </submittedName>
</protein>
<dbReference type="Gene3D" id="1.10.3470.10">
    <property type="entry name" value="ABC transporter involved in vitamin B12 uptake, BtuC"/>
    <property type="match status" value="1"/>
</dbReference>
<name>A0ABX9APY6_9ENTR</name>
<gene>
    <name evidence="9" type="ORF">K6K13_07815</name>
</gene>
<evidence type="ECO:0000256" key="3">
    <source>
        <dbReference type="ARBA" id="ARBA00022448"/>
    </source>
</evidence>
<dbReference type="InterPro" id="IPR037294">
    <property type="entry name" value="ABC_BtuC-like"/>
</dbReference>
<keyword evidence="7 8" id="KW-0472">Membrane</keyword>
<feature type="transmembrane region" description="Helical" evidence="8">
    <location>
        <begin position="90"/>
        <end position="109"/>
    </location>
</feature>
<dbReference type="InterPro" id="IPR000522">
    <property type="entry name" value="ABC_transptr_permease_BtuC"/>
</dbReference>
<dbReference type="PANTHER" id="PTHR30472:SF1">
    <property type="entry name" value="FE(3+) DICITRATE TRANSPORT SYSTEM PERMEASE PROTEIN FECC-RELATED"/>
    <property type="match status" value="1"/>
</dbReference>
<evidence type="ECO:0000256" key="4">
    <source>
        <dbReference type="ARBA" id="ARBA00022475"/>
    </source>
</evidence>
<feature type="transmembrane region" description="Helical" evidence="8">
    <location>
        <begin position="146"/>
        <end position="167"/>
    </location>
</feature>
<feature type="transmembrane region" description="Helical" evidence="8">
    <location>
        <begin position="235"/>
        <end position="263"/>
    </location>
</feature>
<feature type="transmembrane region" description="Helical" evidence="8">
    <location>
        <begin position="275"/>
        <end position="298"/>
    </location>
</feature>
<dbReference type="SUPFAM" id="SSF81345">
    <property type="entry name" value="ABC transporter involved in vitamin B12 uptake, BtuC"/>
    <property type="match status" value="1"/>
</dbReference>
<keyword evidence="10" id="KW-1185">Reference proteome</keyword>
<evidence type="ECO:0000256" key="1">
    <source>
        <dbReference type="ARBA" id="ARBA00004651"/>
    </source>
</evidence>
<comment type="similarity">
    <text evidence="2">Belongs to the binding-protein-dependent transport system permease family. FecCD subfamily.</text>
</comment>
<feature type="transmembrane region" description="Helical" evidence="8">
    <location>
        <begin position="304"/>
        <end position="322"/>
    </location>
</feature>
<dbReference type="PANTHER" id="PTHR30472">
    <property type="entry name" value="FERRIC ENTEROBACTIN TRANSPORT SYSTEM PERMEASE PROTEIN"/>
    <property type="match status" value="1"/>
</dbReference>
<evidence type="ECO:0000256" key="6">
    <source>
        <dbReference type="ARBA" id="ARBA00022989"/>
    </source>
</evidence>
<evidence type="ECO:0000256" key="5">
    <source>
        <dbReference type="ARBA" id="ARBA00022692"/>
    </source>
</evidence>
<feature type="transmembrane region" description="Helical" evidence="8">
    <location>
        <begin position="60"/>
        <end position="78"/>
    </location>
</feature>
<dbReference type="Pfam" id="PF01032">
    <property type="entry name" value="FecCD"/>
    <property type="match status" value="1"/>
</dbReference>
<reference evidence="9 10" key="1">
    <citation type="submission" date="2021-08" db="EMBL/GenBank/DDBJ databases">
        <title>Culture and genomic analysis of Symbiopectobacterium purcellii sp. nov. gen. nov., isolated from the leafhopper Empoasca decipiens.</title>
        <authorList>
            <person name="Nadal-Jimenez P."/>
            <person name="Siozios S."/>
            <person name="Halliday N."/>
            <person name="Camara M."/>
            <person name="Hurst G.D.D."/>
        </authorList>
    </citation>
    <scope>NUCLEOTIDE SEQUENCE [LARGE SCALE GENOMIC DNA]</scope>
    <source>
        <strain evidence="9 10">SyEd1</strain>
    </source>
</reference>
<dbReference type="RefSeq" id="WP_222160275.1">
    <property type="nucleotide sequence ID" value="NZ_CP081864.1"/>
</dbReference>
<accession>A0ABX9APY6</accession>
<organism evidence="9 10">
    <name type="scientific">Symbiopectobacterium purcellii</name>
    <dbReference type="NCBI Taxonomy" id="2871826"/>
    <lineage>
        <taxon>Bacteria</taxon>
        <taxon>Pseudomonadati</taxon>
        <taxon>Pseudomonadota</taxon>
        <taxon>Gammaproteobacteria</taxon>
        <taxon>Enterobacterales</taxon>
        <taxon>Enterobacteriaceae</taxon>
    </lineage>
</organism>
<proteinExistence type="inferred from homology"/>
<keyword evidence="6 8" id="KW-1133">Transmembrane helix</keyword>
<evidence type="ECO:0000256" key="7">
    <source>
        <dbReference type="ARBA" id="ARBA00023136"/>
    </source>
</evidence>
<dbReference type="PROSITE" id="PS51257">
    <property type="entry name" value="PROKAR_LIPOPROTEIN"/>
    <property type="match status" value="1"/>
</dbReference>
<keyword evidence="3" id="KW-0813">Transport</keyword>
<evidence type="ECO:0000313" key="9">
    <source>
        <dbReference type="EMBL" id="QZN97247.1"/>
    </source>
</evidence>